<reference evidence="1" key="1">
    <citation type="submission" date="2012-11" db="EMBL/GenBank/DDBJ databases">
        <title>FINISHED of Natronococcus occultus SP4, DSM 3396.</title>
        <authorList>
            <consortium name="DOE Joint Genome Institute"/>
            <person name="Eisen J."/>
            <person name="Huntemann M."/>
            <person name="Wei C.-L."/>
            <person name="Han J."/>
            <person name="Detter J.C."/>
            <person name="Han C."/>
            <person name="Tapia R."/>
            <person name="Chen A."/>
            <person name="Kyrpides N."/>
            <person name="Mavromatis K."/>
            <person name="Markowitz V."/>
            <person name="Szeto E."/>
            <person name="Ivanova N."/>
            <person name="Mikhailova N."/>
            <person name="Ovchinnikova G."/>
            <person name="Pagani I."/>
            <person name="Pati A."/>
            <person name="Goodwin L."/>
            <person name="Nordberg H.P."/>
            <person name="Cantor M.N."/>
            <person name="Hua S.X."/>
            <person name="Woyke T."/>
            <person name="Eisen J."/>
            <person name="Klenk H.-P."/>
            <person name="Klenk H.-P."/>
        </authorList>
    </citation>
    <scope>NUCLEOTIDE SEQUENCE [LARGE SCALE GENOMIC DNA]</scope>
    <source>
        <strain evidence="1">SP4</strain>
    </source>
</reference>
<dbReference type="Gene3D" id="2.30.110.10">
    <property type="entry name" value="Electron Transport, Fmn-binding Protein, Chain A"/>
    <property type="match status" value="1"/>
</dbReference>
<organism evidence="1 2">
    <name type="scientific">Natronococcus occultus SP4</name>
    <dbReference type="NCBI Taxonomy" id="694430"/>
    <lineage>
        <taxon>Archaea</taxon>
        <taxon>Methanobacteriati</taxon>
        <taxon>Methanobacteriota</taxon>
        <taxon>Stenosarchaea group</taxon>
        <taxon>Halobacteria</taxon>
        <taxon>Halobacteriales</taxon>
        <taxon>Natrialbaceae</taxon>
        <taxon>Natronococcus</taxon>
    </lineage>
</organism>
<accession>L0K4C1</accession>
<name>L0K4C1_9EURY</name>
<evidence type="ECO:0000313" key="1">
    <source>
        <dbReference type="EMBL" id="AGB39390.1"/>
    </source>
</evidence>
<sequence>MRDSRRLQLSESERNELLDRGGTGVISFGADADTVPASIPVSYGYNPDVEAFYFRLSLPSGSRKADLVDRPVSFVTYRETDDGWRSVIATGRLEAVENASYDSTTVQGMWGIEIPEVDVFETPREGLEFRDFQLDPETLSGRKEVPTEP</sequence>
<dbReference type="RefSeq" id="WP_015322824.1">
    <property type="nucleotide sequence ID" value="NC_019974.1"/>
</dbReference>
<dbReference type="OrthoDB" id="953at2157"/>
<protein>
    <recommendedName>
        <fullName evidence="3">Flavin-nucleotide-binding protein</fullName>
    </recommendedName>
</protein>
<dbReference type="HOGENOM" id="CLU_124266_1_1_2"/>
<dbReference type="Proteomes" id="UP000010878">
    <property type="component" value="Chromosome"/>
</dbReference>
<dbReference type="SUPFAM" id="SSF50475">
    <property type="entry name" value="FMN-binding split barrel"/>
    <property type="match status" value="1"/>
</dbReference>
<keyword evidence="2" id="KW-1185">Reference proteome</keyword>
<evidence type="ECO:0000313" key="2">
    <source>
        <dbReference type="Proteomes" id="UP000010878"/>
    </source>
</evidence>
<dbReference type="AlphaFoldDB" id="L0K4C1"/>
<evidence type="ECO:0008006" key="3">
    <source>
        <dbReference type="Google" id="ProtNLM"/>
    </source>
</evidence>
<dbReference type="Pfam" id="PF12900">
    <property type="entry name" value="Pyridox_ox_2"/>
    <property type="match status" value="1"/>
</dbReference>
<dbReference type="GeneID" id="14402522"/>
<dbReference type="STRING" id="694430.Natoc_3674"/>
<dbReference type="InterPro" id="IPR024747">
    <property type="entry name" value="Pyridox_Oxase-rel"/>
</dbReference>
<dbReference type="InterPro" id="IPR012349">
    <property type="entry name" value="Split_barrel_FMN-bd"/>
</dbReference>
<gene>
    <name evidence="1" type="ORF">Natoc_3674</name>
</gene>
<dbReference type="KEGG" id="nou:Natoc_3674"/>
<dbReference type="EMBL" id="CP003929">
    <property type="protein sequence ID" value="AGB39390.1"/>
    <property type="molecule type" value="Genomic_DNA"/>
</dbReference>
<proteinExistence type="predicted"/>
<dbReference type="eggNOG" id="arCOG00513">
    <property type="taxonomic scope" value="Archaea"/>
</dbReference>